<reference evidence="1" key="1">
    <citation type="submission" date="2022-08" db="EMBL/GenBank/DDBJ databases">
        <authorList>
            <person name="Kallberg Y."/>
            <person name="Tangrot J."/>
            <person name="Rosling A."/>
        </authorList>
    </citation>
    <scope>NUCLEOTIDE SEQUENCE</scope>
    <source>
        <strain evidence="1">Wild A</strain>
    </source>
</reference>
<dbReference type="EMBL" id="CAMKVN010018762">
    <property type="protein sequence ID" value="CAI2198476.1"/>
    <property type="molecule type" value="Genomic_DNA"/>
</dbReference>
<dbReference type="OrthoDB" id="2363896at2759"/>
<dbReference type="Proteomes" id="UP001153678">
    <property type="component" value="Unassembled WGS sequence"/>
</dbReference>
<dbReference type="AlphaFoldDB" id="A0A9W4X6H3"/>
<evidence type="ECO:0000313" key="2">
    <source>
        <dbReference type="Proteomes" id="UP001153678"/>
    </source>
</evidence>
<sequence>MKALTPKACVAIIYGKKCRQSDRTIAKNLGCSKTAVYNTLKRL</sequence>
<gene>
    <name evidence="1" type="ORF">FWILDA_LOCUS18591</name>
</gene>
<evidence type="ECO:0000313" key="1">
    <source>
        <dbReference type="EMBL" id="CAI2198476.1"/>
    </source>
</evidence>
<accession>A0A9W4X6H3</accession>
<organism evidence="1 2">
    <name type="scientific">Funneliformis geosporum</name>
    <dbReference type="NCBI Taxonomy" id="1117311"/>
    <lineage>
        <taxon>Eukaryota</taxon>
        <taxon>Fungi</taxon>
        <taxon>Fungi incertae sedis</taxon>
        <taxon>Mucoromycota</taxon>
        <taxon>Glomeromycotina</taxon>
        <taxon>Glomeromycetes</taxon>
        <taxon>Glomerales</taxon>
        <taxon>Glomeraceae</taxon>
        <taxon>Funneliformis</taxon>
    </lineage>
</organism>
<dbReference type="Gene3D" id="1.10.10.60">
    <property type="entry name" value="Homeodomain-like"/>
    <property type="match status" value="1"/>
</dbReference>
<proteinExistence type="predicted"/>
<name>A0A9W4X6H3_9GLOM</name>
<keyword evidence="2" id="KW-1185">Reference proteome</keyword>
<feature type="non-terminal residue" evidence="1">
    <location>
        <position position="43"/>
    </location>
</feature>
<comment type="caution">
    <text evidence="1">The sequence shown here is derived from an EMBL/GenBank/DDBJ whole genome shotgun (WGS) entry which is preliminary data.</text>
</comment>
<protein>
    <submittedName>
        <fullName evidence="1">107_t:CDS:1</fullName>
    </submittedName>
</protein>